<accession>A0A0F3IQL4</accession>
<feature type="non-terminal residue" evidence="1">
    <location>
        <position position="305"/>
    </location>
</feature>
<dbReference type="Proteomes" id="UP000033774">
    <property type="component" value="Unassembled WGS sequence"/>
</dbReference>
<gene>
    <name evidence="1" type="ORF">VZ95_19760</name>
</gene>
<comment type="caution">
    <text evidence="1">The sequence shown here is derived from an EMBL/GenBank/DDBJ whole genome shotgun (WGS) entry which is preliminary data.</text>
</comment>
<evidence type="ECO:0000313" key="1">
    <source>
        <dbReference type="EMBL" id="KJV07879.1"/>
    </source>
</evidence>
<evidence type="ECO:0000313" key="2">
    <source>
        <dbReference type="Proteomes" id="UP000033774"/>
    </source>
</evidence>
<protein>
    <submittedName>
        <fullName evidence="1">Uncharacterized protein</fullName>
    </submittedName>
</protein>
<sequence length="305" mass="33987">PHRWHGMGKLQQLYELCSEKNDPEYRSYLAQVLFRHGVDLSERGDAYKEAGLASFRRLQNEFHDLSERLWVAMSVIQAARHIVEMVDEAPTVSPAEAQSVLEAVIDTFETWHDPEDANGCGLIRHQVAGCVLDLVDLIDSHFEAEPETTLALHKRLITAYRDETSEDTPFLVSTALLETGLLLGRTEPPDATGAMAAYTEVIQRLALGRARADQAACALYRIGNLKLRLTPPDSSGAIASYKKVIESFAESDDEETGQWVALSRYNCAQTLIKNDTDKTEIFLSLHRANIEEFSGSSNPLLQDIV</sequence>
<organism evidence="1 2">
    <name type="scientific">Elstera litoralis</name>
    <dbReference type="NCBI Taxonomy" id="552518"/>
    <lineage>
        <taxon>Bacteria</taxon>
        <taxon>Pseudomonadati</taxon>
        <taxon>Pseudomonadota</taxon>
        <taxon>Alphaproteobacteria</taxon>
        <taxon>Rhodospirillales</taxon>
        <taxon>Rhodospirillaceae</taxon>
        <taxon>Elstera</taxon>
    </lineage>
</organism>
<feature type="non-terminal residue" evidence="1">
    <location>
        <position position="1"/>
    </location>
</feature>
<dbReference type="AlphaFoldDB" id="A0A0F3IQL4"/>
<reference evidence="1 2" key="1">
    <citation type="submission" date="2015-03" db="EMBL/GenBank/DDBJ databases">
        <title>Draft genome sequence of Elstera litoralis.</title>
        <authorList>
            <person name="Rahalkar M.C."/>
            <person name="Dhakephalkar P.K."/>
            <person name="Pore S.D."/>
            <person name="Arora P."/>
            <person name="Kapse N.G."/>
            <person name="Pandit P.S."/>
        </authorList>
    </citation>
    <scope>NUCLEOTIDE SEQUENCE [LARGE SCALE GENOMIC DNA]</scope>
    <source>
        <strain evidence="1 2">Dia-1</strain>
    </source>
</reference>
<name>A0A0F3IQL4_9PROT</name>
<dbReference type="EMBL" id="LAJY01000786">
    <property type="protein sequence ID" value="KJV07879.1"/>
    <property type="molecule type" value="Genomic_DNA"/>
</dbReference>
<proteinExistence type="predicted"/>
<keyword evidence="2" id="KW-1185">Reference proteome</keyword>